<protein>
    <recommendedName>
        <fullName evidence="4">DUF2934 domain-containing protein</fullName>
    </recommendedName>
</protein>
<sequence>MSEKPKKKTAPRKTPAKKKTVLPVESSLVPPTHREVELLAYQLWVDRGRPHGDDAQDWLRAEEQLRPQQ</sequence>
<dbReference type="InterPro" id="IPR021327">
    <property type="entry name" value="DUF2934"/>
</dbReference>
<reference evidence="2 3" key="1">
    <citation type="submission" date="2020-08" db="EMBL/GenBank/DDBJ databases">
        <title>Genomic Encyclopedia of Type Strains, Phase IV (KMG-V): Genome sequencing to study the core and pangenomes of soil and plant-associated prokaryotes.</title>
        <authorList>
            <person name="Whitman W."/>
        </authorList>
    </citation>
    <scope>NUCLEOTIDE SEQUENCE [LARGE SCALE GENOMIC DNA]</scope>
    <source>
        <strain evidence="2 3">M8UP14</strain>
    </source>
</reference>
<feature type="compositionally biased region" description="Basic residues" evidence="1">
    <location>
        <begin position="1"/>
        <end position="20"/>
    </location>
</feature>
<dbReference type="Proteomes" id="UP000540989">
    <property type="component" value="Unassembled WGS sequence"/>
</dbReference>
<name>A0A7W7ZJM8_9BACT</name>
<accession>A0A7W7ZJM8</accession>
<dbReference type="EMBL" id="JACHIP010000029">
    <property type="protein sequence ID" value="MBB5061146.1"/>
    <property type="molecule type" value="Genomic_DNA"/>
</dbReference>
<evidence type="ECO:0000256" key="1">
    <source>
        <dbReference type="SAM" id="MobiDB-lite"/>
    </source>
</evidence>
<proteinExistence type="predicted"/>
<gene>
    <name evidence="2" type="ORF">HDF16_005882</name>
</gene>
<evidence type="ECO:0000313" key="3">
    <source>
        <dbReference type="Proteomes" id="UP000540989"/>
    </source>
</evidence>
<feature type="region of interest" description="Disordered" evidence="1">
    <location>
        <begin position="1"/>
        <end position="26"/>
    </location>
</feature>
<dbReference type="RefSeq" id="WP_184223872.1">
    <property type="nucleotide sequence ID" value="NZ_JACHIP010000029.1"/>
</dbReference>
<dbReference type="AlphaFoldDB" id="A0A7W7ZJM8"/>
<feature type="region of interest" description="Disordered" evidence="1">
    <location>
        <begin position="50"/>
        <end position="69"/>
    </location>
</feature>
<keyword evidence="3" id="KW-1185">Reference proteome</keyword>
<dbReference type="Pfam" id="PF11154">
    <property type="entry name" value="DUF2934"/>
    <property type="match status" value="1"/>
</dbReference>
<evidence type="ECO:0008006" key="4">
    <source>
        <dbReference type="Google" id="ProtNLM"/>
    </source>
</evidence>
<evidence type="ECO:0000313" key="2">
    <source>
        <dbReference type="EMBL" id="MBB5061146.1"/>
    </source>
</evidence>
<organism evidence="2 3">
    <name type="scientific">Granulicella aggregans</name>
    <dbReference type="NCBI Taxonomy" id="474949"/>
    <lineage>
        <taxon>Bacteria</taxon>
        <taxon>Pseudomonadati</taxon>
        <taxon>Acidobacteriota</taxon>
        <taxon>Terriglobia</taxon>
        <taxon>Terriglobales</taxon>
        <taxon>Acidobacteriaceae</taxon>
        <taxon>Granulicella</taxon>
    </lineage>
</organism>
<comment type="caution">
    <text evidence="2">The sequence shown here is derived from an EMBL/GenBank/DDBJ whole genome shotgun (WGS) entry which is preliminary data.</text>
</comment>